<dbReference type="CDD" id="cd01949">
    <property type="entry name" value="GGDEF"/>
    <property type="match status" value="1"/>
</dbReference>
<keyword evidence="1" id="KW-1133">Transmembrane helix</keyword>
<protein>
    <submittedName>
        <fullName evidence="4">EAL domain-containing protein</fullName>
    </submittedName>
</protein>
<proteinExistence type="predicted"/>
<evidence type="ECO:0000313" key="4">
    <source>
        <dbReference type="EMBL" id="MVT69448.1"/>
    </source>
</evidence>
<dbReference type="InterPro" id="IPR000160">
    <property type="entry name" value="GGDEF_dom"/>
</dbReference>
<evidence type="ECO:0000256" key="1">
    <source>
        <dbReference type="SAM" id="Phobius"/>
    </source>
</evidence>
<keyword evidence="1" id="KW-0812">Transmembrane</keyword>
<name>A0A844SR33_9BRAD</name>
<dbReference type="RefSeq" id="WP_157347770.1">
    <property type="nucleotide sequence ID" value="NZ_WQNF01000030.1"/>
</dbReference>
<dbReference type="PANTHER" id="PTHR44757">
    <property type="entry name" value="DIGUANYLATE CYCLASE DGCP"/>
    <property type="match status" value="1"/>
</dbReference>
<dbReference type="NCBIfam" id="TIGR00254">
    <property type="entry name" value="GGDEF"/>
    <property type="match status" value="1"/>
</dbReference>
<dbReference type="InterPro" id="IPR052155">
    <property type="entry name" value="Biofilm_reg_signaling"/>
</dbReference>
<feature type="domain" description="GGDEF" evidence="3">
    <location>
        <begin position="136"/>
        <end position="269"/>
    </location>
</feature>
<organism evidence="4 5">
    <name type="scientific">Bradyrhizobium pachyrhizi</name>
    <dbReference type="NCBI Taxonomy" id="280333"/>
    <lineage>
        <taxon>Bacteria</taxon>
        <taxon>Pseudomonadati</taxon>
        <taxon>Pseudomonadota</taxon>
        <taxon>Alphaproteobacteria</taxon>
        <taxon>Hyphomicrobiales</taxon>
        <taxon>Nitrobacteraceae</taxon>
        <taxon>Bradyrhizobium</taxon>
    </lineage>
</organism>
<dbReference type="CDD" id="cd01948">
    <property type="entry name" value="EAL"/>
    <property type="match status" value="1"/>
</dbReference>
<keyword evidence="5" id="KW-1185">Reference proteome</keyword>
<dbReference type="PROSITE" id="PS50887">
    <property type="entry name" value="GGDEF"/>
    <property type="match status" value="1"/>
</dbReference>
<evidence type="ECO:0000313" key="5">
    <source>
        <dbReference type="Proteomes" id="UP000436468"/>
    </source>
</evidence>
<evidence type="ECO:0000259" key="2">
    <source>
        <dbReference type="PROSITE" id="PS50883"/>
    </source>
</evidence>
<dbReference type="InterPro" id="IPR043128">
    <property type="entry name" value="Rev_trsase/Diguanyl_cyclase"/>
</dbReference>
<accession>A0A844SR33</accession>
<gene>
    <name evidence="4" type="ORF">GPL21_30590</name>
</gene>
<dbReference type="InterPro" id="IPR001633">
    <property type="entry name" value="EAL_dom"/>
</dbReference>
<feature type="transmembrane region" description="Helical" evidence="1">
    <location>
        <begin position="26"/>
        <end position="43"/>
    </location>
</feature>
<sequence>MSLSNPRSRVLRADWFDWRSSATRDFIALFGGVVLASILAHVYELGPRLFQLGRGYADSALDAIVFMMFVAFFLSVALTIFSVRRYRDLARETKARTIAEAEARDLARHDPLTGLPNRRLFDEKLDACLGLAGDTHQVAVLMLGLRGFKRIKDAHGHAAGDKALCEFANRLADVLRTDGVLARIGGDEFGIVMPDITSLEDPTNLARRIVASAGGTFAIETGSAELGVGIGIAIAPIDGVNLNELVRGAERALYRAQGDGRSCVRFFEPEMDMHVERRIEIERELRSAITADIIEPHYQPFVSLKSNCIIGFEALARWENRTFGHIPPDLFIPIAEETGLINALGNQLLRRACFDANTWPEMFTLAFNISPIQLRDPALGQRILSILGQTGFSPSRLEIEITESAFVEKTGVAKTVMDELRQAGVRIALDDFGTGYATLSQLLSFRLDKIKIDRSFVSHLDDSTDSQVIVRAILGIANGFGLTATAEGVEDAGQLAYLVANGCAEGQGSLFSDAVPAAGIPALLSREPGRTAVEEMRQDVKS</sequence>
<dbReference type="EMBL" id="WQNF01000030">
    <property type="protein sequence ID" value="MVT69448.1"/>
    <property type="molecule type" value="Genomic_DNA"/>
</dbReference>
<dbReference type="InterPro" id="IPR029787">
    <property type="entry name" value="Nucleotide_cyclase"/>
</dbReference>
<feature type="transmembrane region" description="Helical" evidence="1">
    <location>
        <begin position="63"/>
        <end position="83"/>
    </location>
</feature>
<dbReference type="Pfam" id="PF00990">
    <property type="entry name" value="GGDEF"/>
    <property type="match status" value="1"/>
</dbReference>
<dbReference type="Gene3D" id="3.30.70.270">
    <property type="match status" value="1"/>
</dbReference>
<dbReference type="SUPFAM" id="SSF55073">
    <property type="entry name" value="Nucleotide cyclase"/>
    <property type="match status" value="1"/>
</dbReference>
<reference evidence="4 5" key="1">
    <citation type="submission" date="2019-12" db="EMBL/GenBank/DDBJ databases">
        <title>Draft genome sequences Bradyrhizobium cajani AMBPC1010, Bradyrhizobium pachyrhizi AMBPC1040 and Bradyrhizobium yuanmingense ALSPC3051, three plant growth promoting strains isolated from nodules of Cajanus cajan L. in Dominican Republic.</title>
        <authorList>
            <person name="Flores-Felix J.D."/>
            <person name="Araujo J."/>
            <person name="Diaz-Alcantara C."/>
            <person name="Gonzalez-Andres F."/>
            <person name="Velazquez E."/>
        </authorList>
    </citation>
    <scope>NUCLEOTIDE SEQUENCE [LARGE SCALE GENOMIC DNA]</scope>
    <source>
        <strain evidence="4 5">1040</strain>
    </source>
</reference>
<dbReference type="Gene3D" id="3.20.20.450">
    <property type="entry name" value="EAL domain"/>
    <property type="match status" value="1"/>
</dbReference>
<dbReference type="SUPFAM" id="SSF141868">
    <property type="entry name" value="EAL domain-like"/>
    <property type="match status" value="1"/>
</dbReference>
<dbReference type="Proteomes" id="UP000436468">
    <property type="component" value="Unassembled WGS sequence"/>
</dbReference>
<comment type="caution">
    <text evidence="4">The sequence shown here is derived from an EMBL/GenBank/DDBJ whole genome shotgun (WGS) entry which is preliminary data.</text>
</comment>
<dbReference type="AlphaFoldDB" id="A0A844SR33"/>
<keyword evidence="1" id="KW-0472">Membrane</keyword>
<dbReference type="SMART" id="SM00267">
    <property type="entry name" value="GGDEF"/>
    <property type="match status" value="1"/>
</dbReference>
<feature type="domain" description="EAL" evidence="2">
    <location>
        <begin position="278"/>
        <end position="528"/>
    </location>
</feature>
<dbReference type="PROSITE" id="PS50883">
    <property type="entry name" value="EAL"/>
    <property type="match status" value="1"/>
</dbReference>
<evidence type="ECO:0000259" key="3">
    <source>
        <dbReference type="PROSITE" id="PS50887"/>
    </source>
</evidence>
<dbReference type="InterPro" id="IPR035919">
    <property type="entry name" value="EAL_sf"/>
</dbReference>
<dbReference type="PANTHER" id="PTHR44757:SF2">
    <property type="entry name" value="BIOFILM ARCHITECTURE MAINTENANCE PROTEIN MBAA"/>
    <property type="match status" value="1"/>
</dbReference>
<dbReference type="SMART" id="SM00052">
    <property type="entry name" value="EAL"/>
    <property type="match status" value="1"/>
</dbReference>
<dbReference type="Pfam" id="PF00563">
    <property type="entry name" value="EAL"/>
    <property type="match status" value="1"/>
</dbReference>